<reference evidence="3 4" key="1">
    <citation type="submission" date="2019-02" db="EMBL/GenBank/DDBJ databases">
        <authorList>
            <person name="Li Y."/>
        </authorList>
    </citation>
    <scope>NUCLEOTIDE SEQUENCE [LARGE SCALE GENOMIC DNA]</scope>
    <source>
        <strain evidence="3 4">30C10-4-7</strain>
    </source>
</reference>
<name>A0A4Q6XJX9_9SPHI</name>
<evidence type="ECO:0000313" key="4">
    <source>
        <dbReference type="Proteomes" id="UP000292855"/>
    </source>
</evidence>
<feature type="chain" id="PRO_5020536190" evidence="1">
    <location>
        <begin position="31"/>
        <end position="196"/>
    </location>
</feature>
<gene>
    <name evidence="3" type="ORF">EWE74_13785</name>
</gene>
<dbReference type="RefSeq" id="WP_130142099.1">
    <property type="nucleotide sequence ID" value="NZ_SGIT01000002.1"/>
</dbReference>
<dbReference type="EMBL" id="SGIT01000002">
    <property type="protein sequence ID" value="RZF60181.1"/>
    <property type="molecule type" value="Genomic_DNA"/>
</dbReference>
<dbReference type="OrthoDB" id="703822at2"/>
<keyword evidence="1" id="KW-0732">Signal</keyword>
<feature type="domain" description="Outer membrane protein beta-barrel" evidence="2">
    <location>
        <begin position="29"/>
        <end position="139"/>
    </location>
</feature>
<feature type="signal peptide" evidence="1">
    <location>
        <begin position="1"/>
        <end position="30"/>
    </location>
</feature>
<evidence type="ECO:0000259" key="2">
    <source>
        <dbReference type="Pfam" id="PF13568"/>
    </source>
</evidence>
<dbReference type="AlphaFoldDB" id="A0A4Q6XJX9"/>
<accession>A0A4Q6XJX9</accession>
<comment type="caution">
    <text evidence="3">The sequence shown here is derived from an EMBL/GenBank/DDBJ whole genome shotgun (WGS) entry which is preliminary data.</text>
</comment>
<proteinExistence type="predicted"/>
<dbReference type="Proteomes" id="UP000292855">
    <property type="component" value="Unassembled WGS sequence"/>
</dbReference>
<dbReference type="InterPro" id="IPR025665">
    <property type="entry name" value="Beta-barrel_OMP_2"/>
</dbReference>
<sequence length="196" mass="22003">MLKSNKTKKFRLLFLTLLFLASLSEGFSQVGVGVKLGGNLSGADALSFRSSKRLGFQVGMAVSYHFRPNMAIQAEPTFNLTRIRANSETIHETKGIDKGNKALHFFDLPVLFRLDVTPGFALLGGVEFNSLLNEDRYRLNNSAPAFKSGIQLGYTVGLELGKFYVRYRGFERSTEVHRSWTTAIQQYQVGIKWDIL</sequence>
<keyword evidence="4" id="KW-1185">Reference proteome</keyword>
<dbReference type="Pfam" id="PF13568">
    <property type="entry name" value="OMP_b-brl_2"/>
    <property type="match status" value="1"/>
</dbReference>
<evidence type="ECO:0000256" key="1">
    <source>
        <dbReference type="SAM" id="SignalP"/>
    </source>
</evidence>
<protein>
    <submittedName>
        <fullName evidence="3">PorT family protein</fullName>
    </submittedName>
</protein>
<evidence type="ECO:0000313" key="3">
    <source>
        <dbReference type="EMBL" id="RZF60181.1"/>
    </source>
</evidence>
<organism evidence="3 4">
    <name type="scientific">Sphingobacterium corticibacterium</name>
    <dbReference type="NCBI Taxonomy" id="2484746"/>
    <lineage>
        <taxon>Bacteria</taxon>
        <taxon>Pseudomonadati</taxon>
        <taxon>Bacteroidota</taxon>
        <taxon>Sphingobacteriia</taxon>
        <taxon>Sphingobacteriales</taxon>
        <taxon>Sphingobacteriaceae</taxon>
        <taxon>Sphingobacterium</taxon>
    </lineage>
</organism>